<dbReference type="EMBL" id="SKFH01000007">
    <property type="protein sequence ID" value="TCZ73347.1"/>
    <property type="molecule type" value="Genomic_DNA"/>
</dbReference>
<reference evidence="1 2" key="1">
    <citation type="submission" date="2019-03" db="EMBL/GenBank/DDBJ databases">
        <authorList>
            <person name="Kim M.K.M."/>
        </authorList>
    </citation>
    <scope>NUCLEOTIDE SEQUENCE [LARGE SCALE GENOMIC DNA]</scope>
    <source>
        <strain evidence="1 2">17J68-15</strain>
    </source>
</reference>
<keyword evidence="2" id="KW-1185">Reference proteome</keyword>
<name>A0A4R4E355_9BACT</name>
<gene>
    <name evidence="1" type="ORF">E0486_06650</name>
</gene>
<accession>A0A4R4E355</accession>
<evidence type="ECO:0000313" key="1">
    <source>
        <dbReference type="EMBL" id="TCZ73347.1"/>
    </source>
</evidence>
<dbReference type="Proteomes" id="UP000295164">
    <property type="component" value="Unassembled WGS sequence"/>
</dbReference>
<organism evidence="1 2">
    <name type="scientific">Flaviaesturariibacter aridisoli</name>
    <dbReference type="NCBI Taxonomy" id="2545761"/>
    <lineage>
        <taxon>Bacteria</taxon>
        <taxon>Pseudomonadati</taxon>
        <taxon>Bacteroidota</taxon>
        <taxon>Chitinophagia</taxon>
        <taxon>Chitinophagales</taxon>
        <taxon>Chitinophagaceae</taxon>
        <taxon>Flaviaestuariibacter</taxon>
    </lineage>
</organism>
<dbReference type="SUPFAM" id="SSF52402">
    <property type="entry name" value="Adenine nucleotide alpha hydrolases-like"/>
    <property type="match status" value="1"/>
</dbReference>
<evidence type="ECO:0000313" key="2">
    <source>
        <dbReference type="Proteomes" id="UP000295164"/>
    </source>
</evidence>
<dbReference type="AlphaFoldDB" id="A0A4R4E355"/>
<evidence type="ECO:0008006" key="3">
    <source>
        <dbReference type="Google" id="ProtNLM"/>
    </source>
</evidence>
<sequence>MKKILAALSEEIFPENVFQFLAELHRRAPIQLTIVFIAPSIISSWPVTGVPPDPVWFPAVEEVDPVLAAQTRRQVSERCLALNISFRMHERTGDGDIGQLRKESRFADLLIADHALFFGSTHPGFEWDHFARTVRELECPVIVLPEVRRFPKQNIIAYDGSASSVYALKQFYSVLPELAENSTYLVYTKDEPGNRIPDLDFIEELAAPHFRDLAITKLTGTRPQTFPEWMNQHSGPMLVCGALGRNAFSRLFHRSFSYQHLVEQKVPVFIAHK</sequence>
<dbReference type="OrthoDB" id="659195at2"/>
<protein>
    <recommendedName>
        <fullName evidence="3">Universal stress protein</fullName>
    </recommendedName>
</protein>
<comment type="caution">
    <text evidence="1">The sequence shown here is derived from an EMBL/GenBank/DDBJ whole genome shotgun (WGS) entry which is preliminary data.</text>
</comment>
<dbReference type="RefSeq" id="WP_131851366.1">
    <property type="nucleotide sequence ID" value="NZ_SKFH01000007.1"/>
</dbReference>
<dbReference type="Gene3D" id="3.40.50.12370">
    <property type="match status" value="1"/>
</dbReference>
<proteinExistence type="predicted"/>